<feature type="transmembrane region" description="Helical" evidence="2">
    <location>
        <begin position="82"/>
        <end position="101"/>
    </location>
</feature>
<evidence type="ECO:0000313" key="3">
    <source>
        <dbReference type="EMBL" id="ROT87427.1"/>
    </source>
</evidence>
<name>A0A423UFH1_9BIFI</name>
<keyword evidence="2" id="KW-1133">Transmembrane helix</keyword>
<reference evidence="3 4" key="1">
    <citation type="submission" date="2018-07" db="EMBL/GenBank/DDBJ databases">
        <title>The role of parmesan cheese in vectoring bovine microbiota.</title>
        <authorList>
            <person name="Lugli G.A."/>
            <person name="Milani C."/>
        </authorList>
    </citation>
    <scope>NUCLEOTIDE SEQUENCE [LARGE SCALE GENOMIC DNA]</scope>
    <source>
        <strain evidence="3 4">BMONG18</strain>
    </source>
</reference>
<organism evidence="3 4">
    <name type="scientific">Bifidobacterium mongoliense</name>
    <dbReference type="NCBI Taxonomy" id="518643"/>
    <lineage>
        <taxon>Bacteria</taxon>
        <taxon>Bacillati</taxon>
        <taxon>Actinomycetota</taxon>
        <taxon>Actinomycetes</taxon>
        <taxon>Bifidobacteriales</taxon>
        <taxon>Bifidobacteriaceae</taxon>
        <taxon>Bifidobacterium</taxon>
    </lineage>
</organism>
<proteinExistence type="predicted"/>
<gene>
    <name evidence="3" type="ORF">BMONG18_0594</name>
</gene>
<evidence type="ECO:0000256" key="2">
    <source>
        <dbReference type="SAM" id="Phobius"/>
    </source>
</evidence>
<dbReference type="Proteomes" id="UP000285266">
    <property type="component" value="Unassembled WGS sequence"/>
</dbReference>
<feature type="transmembrane region" description="Helical" evidence="2">
    <location>
        <begin position="6"/>
        <end position="27"/>
    </location>
</feature>
<accession>A0A423UFH1</accession>
<dbReference type="AlphaFoldDB" id="A0A423UFH1"/>
<feature type="transmembrane region" description="Helical" evidence="2">
    <location>
        <begin position="39"/>
        <end position="62"/>
    </location>
</feature>
<evidence type="ECO:0000256" key="1">
    <source>
        <dbReference type="SAM" id="MobiDB-lite"/>
    </source>
</evidence>
<keyword evidence="2" id="KW-0812">Transmembrane</keyword>
<sequence length="164" mass="17483">MSIDILPAGAWAVAVLLSAAVIVICLVRSRTSGRRTAVYAVSWPVIVLHLISLVSAMAPYLIVARLHRMIGAPFLEFYMRMGWWSAAVVIVLAVTQLVVMYRQAQLAMRAQLDAVGRHTAADDHVDDGGDGDAGDGDAGDGDAGDDTDDSDTHHAGDARDARDQ</sequence>
<dbReference type="EMBL" id="QRAJ01000002">
    <property type="protein sequence ID" value="ROT87427.1"/>
    <property type="molecule type" value="Genomic_DNA"/>
</dbReference>
<protein>
    <submittedName>
        <fullName evidence="3">C4-dicarboxylate ABC transporter</fullName>
    </submittedName>
</protein>
<feature type="compositionally biased region" description="Acidic residues" evidence="1">
    <location>
        <begin position="128"/>
        <end position="149"/>
    </location>
</feature>
<feature type="region of interest" description="Disordered" evidence="1">
    <location>
        <begin position="121"/>
        <end position="164"/>
    </location>
</feature>
<evidence type="ECO:0000313" key="4">
    <source>
        <dbReference type="Proteomes" id="UP000285266"/>
    </source>
</evidence>
<feature type="compositionally biased region" description="Basic and acidic residues" evidence="1">
    <location>
        <begin position="150"/>
        <end position="164"/>
    </location>
</feature>
<dbReference type="RefSeq" id="WP_184936975.1">
    <property type="nucleotide sequence ID" value="NZ_JAKDJM010000003.1"/>
</dbReference>
<comment type="caution">
    <text evidence="3">The sequence shown here is derived from an EMBL/GenBank/DDBJ whole genome shotgun (WGS) entry which is preliminary data.</text>
</comment>
<keyword evidence="2" id="KW-0472">Membrane</keyword>